<dbReference type="Proteomes" id="UP001186974">
    <property type="component" value="Unassembled WGS sequence"/>
</dbReference>
<name>A0ACC3DJR6_9PEZI</name>
<gene>
    <name evidence="1" type="ORF">LTS18_012063</name>
</gene>
<keyword evidence="2" id="KW-1185">Reference proteome</keyword>
<organism evidence="1 2">
    <name type="scientific">Coniosporium uncinatum</name>
    <dbReference type="NCBI Taxonomy" id="93489"/>
    <lineage>
        <taxon>Eukaryota</taxon>
        <taxon>Fungi</taxon>
        <taxon>Dikarya</taxon>
        <taxon>Ascomycota</taxon>
        <taxon>Pezizomycotina</taxon>
        <taxon>Dothideomycetes</taxon>
        <taxon>Dothideomycetes incertae sedis</taxon>
        <taxon>Coniosporium</taxon>
    </lineage>
</organism>
<dbReference type="EMBL" id="JAWDJW010003556">
    <property type="protein sequence ID" value="KAK3076787.1"/>
    <property type="molecule type" value="Genomic_DNA"/>
</dbReference>
<reference evidence="1" key="1">
    <citation type="submission" date="2024-09" db="EMBL/GenBank/DDBJ databases">
        <title>Black Yeasts Isolated from many extreme environments.</title>
        <authorList>
            <person name="Coleine C."/>
            <person name="Stajich J.E."/>
            <person name="Selbmann L."/>
        </authorList>
    </citation>
    <scope>NUCLEOTIDE SEQUENCE</scope>
    <source>
        <strain evidence="1">CCFEE 5737</strain>
    </source>
</reference>
<proteinExistence type="predicted"/>
<evidence type="ECO:0000313" key="2">
    <source>
        <dbReference type="Proteomes" id="UP001186974"/>
    </source>
</evidence>
<protein>
    <submittedName>
        <fullName evidence="1">Uncharacterized protein</fullName>
    </submittedName>
</protein>
<accession>A0ACC3DJR6</accession>
<sequence length="151" mass="15982">KVVVAKVDATANDVPDEIQGFPTIKMFPAGKKSDPVSYSGSRTVEDLVQFIKENGSHGIDANGSGKEELKREETGMPEQAPAATKKAGEAVNKATEKAADKATEKAEEATEGVKEKVGKVAEKVMDGAEKVKEILVDADDAEELADGHDEL</sequence>
<evidence type="ECO:0000313" key="1">
    <source>
        <dbReference type="EMBL" id="KAK3076787.1"/>
    </source>
</evidence>
<feature type="non-terminal residue" evidence="1">
    <location>
        <position position="1"/>
    </location>
</feature>
<comment type="caution">
    <text evidence="1">The sequence shown here is derived from an EMBL/GenBank/DDBJ whole genome shotgun (WGS) entry which is preliminary data.</text>
</comment>